<dbReference type="EMBL" id="CM026432">
    <property type="protein sequence ID" value="KAG0556080.1"/>
    <property type="molecule type" value="Genomic_DNA"/>
</dbReference>
<evidence type="ECO:0000256" key="2">
    <source>
        <dbReference type="SAM" id="Phobius"/>
    </source>
</evidence>
<feature type="region of interest" description="Disordered" evidence="1">
    <location>
        <begin position="112"/>
        <end position="203"/>
    </location>
</feature>
<keyword evidence="2" id="KW-0472">Membrane</keyword>
<evidence type="ECO:0000313" key="3">
    <source>
        <dbReference type="EMBL" id="KAG0556080.1"/>
    </source>
</evidence>
<feature type="compositionally biased region" description="Basic and acidic residues" evidence="1">
    <location>
        <begin position="142"/>
        <end position="203"/>
    </location>
</feature>
<gene>
    <name evidence="3" type="ORF">KC19_11G024300</name>
</gene>
<organism evidence="3 4">
    <name type="scientific">Ceratodon purpureus</name>
    <name type="common">Fire moss</name>
    <name type="synonym">Dicranum purpureum</name>
    <dbReference type="NCBI Taxonomy" id="3225"/>
    <lineage>
        <taxon>Eukaryota</taxon>
        <taxon>Viridiplantae</taxon>
        <taxon>Streptophyta</taxon>
        <taxon>Embryophyta</taxon>
        <taxon>Bryophyta</taxon>
        <taxon>Bryophytina</taxon>
        <taxon>Bryopsida</taxon>
        <taxon>Dicranidae</taxon>
        <taxon>Pseudoditrichales</taxon>
        <taxon>Ditrichaceae</taxon>
        <taxon>Ceratodon</taxon>
    </lineage>
</organism>
<name>A0A8T0GAH2_CERPU</name>
<evidence type="ECO:0000313" key="4">
    <source>
        <dbReference type="Proteomes" id="UP000822688"/>
    </source>
</evidence>
<sequence>MAMASLSSMAVSRTPLQGLHHPSLQLRTTRASPRVTCTALPPVKSLQSAAEGDGIGRRVGGVLLPLFAAALIGSTPVLEAVVAPHAAIAAEASTENLDAYKDLLQKIKEKRGRQGYQAPAPATAAAPAVQPEQPSVSPAAARLKEAAEKARQEREADAIRAEKRESERRDAEKRDAEAREAEKQAEARRGRETAASIAERERAAVEKVARERDGVASVTIKKKTHGFLPLFVSQFFFLLATLGVGAVLFVLPEKQLKEIQDKVDDFVDKATPVAEDAYAKAKPLAEQAWVKAQEAGVVAKPYVEKAWEQAKPMAAKAVEASKPLLKEAQVKANELLQEAQKKTK</sequence>
<keyword evidence="2" id="KW-0812">Transmembrane</keyword>
<feature type="compositionally biased region" description="Low complexity" evidence="1">
    <location>
        <begin position="117"/>
        <end position="134"/>
    </location>
</feature>
<protein>
    <submittedName>
        <fullName evidence="3">Uncharacterized protein</fullName>
    </submittedName>
</protein>
<dbReference type="Proteomes" id="UP000822688">
    <property type="component" value="Chromosome 11"/>
</dbReference>
<feature type="transmembrane region" description="Helical" evidence="2">
    <location>
        <begin position="227"/>
        <end position="251"/>
    </location>
</feature>
<keyword evidence="2" id="KW-1133">Transmembrane helix</keyword>
<dbReference type="AlphaFoldDB" id="A0A8T0GAH2"/>
<reference evidence="3 4" key="1">
    <citation type="submission" date="2020-06" db="EMBL/GenBank/DDBJ databases">
        <title>WGS assembly of Ceratodon purpureus strain R40.</title>
        <authorList>
            <person name="Carey S.B."/>
            <person name="Jenkins J."/>
            <person name="Shu S."/>
            <person name="Lovell J.T."/>
            <person name="Sreedasyam A."/>
            <person name="Maumus F."/>
            <person name="Tiley G.P."/>
            <person name="Fernandez-Pozo N."/>
            <person name="Barry K."/>
            <person name="Chen C."/>
            <person name="Wang M."/>
            <person name="Lipzen A."/>
            <person name="Daum C."/>
            <person name="Saski C.A."/>
            <person name="Payton A.C."/>
            <person name="Mcbreen J.C."/>
            <person name="Conrad R.E."/>
            <person name="Kollar L.M."/>
            <person name="Olsson S."/>
            <person name="Huttunen S."/>
            <person name="Landis J.B."/>
            <person name="Wickett N.J."/>
            <person name="Johnson M.G."/>
            <person name="Rensing S.A."/>
            <person name="Grimwood J."/>
            <person name="Schmutz J."/>
            <person name="Mcdaniel S.F."/>
        </authorList>
    </citation>
    <scope>NUCLEOTIDE SEQUENCE [LARGE SCALE GENOMIC DNA]</scope>
    <source>
        <strain evidence="3 4">R40</strain>
    </source>
</reference>
<evidence type="ECO:0000256" key="1">
    <source>
        <dbReference type="SAM" id="MobiDB-lite"/>
    </source>
</evidence>
<proteinExistence type="predicted"/>
<comment type="caution">
    <text evidence="3">The sequence shown here is derived from an EMBL/GenBank/DDBJ whole genome shotgun (WGS) entry which is preliminary data.</text>
</comment>
<keyword evidence="4" id="KW-1185">Reference proteome</keyword>
<accession>A0A8T0GAH2</accession>